<sequence>MTDIDSNSAASSDDEMSQHNLSDQENEDDNRRGLLHDNEGYLEDEELGDDEVDSDDDVGEVEAGPSERVQEEQFDDDHDVPPTISVDVDLTAVKFHPANDLVATGTIDGELAVWKYSLEKNEEVRRSKTHPKACRGLEFTQDGKTLFSISKDKSWKMIDVETMRIVVDMQKAHKSALFAMALIDEWLCATGEEDGAVCVWDHRTPKQQAVQTYKQCEDYIADLLIEPQHKKVLLAASAEGTLTALDVRRKKMIMQSEVFEEEFLSLALIKGKKVVCGGSEGSFEIFNWDEFGYIVNAMKSVSKASVDCMKALNESIVIYGCGDGNVRAASFFPNKPLGILGKHCDFPIVSLDLDRERKIAASVSVDQKVRFWSTEGIESKLDLKKGRWQDMKMVMNTKKNNFFSGLVNNGDDNKE</sequence>
<dbReference type="PANTHER" id="PTHR44019:SF20">
    <property type="entry name" value="WD REPEAT-CONTAINING PROTEIN 55"/>
    <property type="match status" value="1"/>
</dbReference>
<comment type="similarity">
    <text evidence="1">Belongs to the WD repeat WDR55 family.</text>
</comment>
<dbReference type="AlphaFoldDB" id="A0A7M7JUP4"/>
<dbReference type="EnsemblMetazoa" id="XM_022800606">
    <property type="protein sequence ID" value="XP_022656341"/>
    <property type="gene ID" value="LOC111248380"/>
</dbReference>
<accession>A0A7M7JUP4</accession>
<dbReference type="OMA" id="QAIHPTE"/>
<dbReference type="InParanoid" id="A0A7M7JUP4"/>
<dbReference type="SMART" id="SM00320">
    <property type="entry name" value="WD40"/>
    <property type="match status" value="5"/>
</dbReference>
<dbReference type="GeneID" id="111248380"/>
<dbReference type="RefSeq" id="XP_022656341.1">
    <property type="nucleotide sequence ID" value="XM_022800606.1"/>
</dbReference>
<dbReference type="Proteomes" id="UP000594260">
    <property type="component" value="Unplaced"/>
</dbReference>
<evidence type="ECO:0000256" key="1">
    <source>
        <dbReference type="ARBA" id="ARBA00007625"/>
    </source>
</evidence>
<feature type="repeat" description="WD" evidence="5">
    <location>
        <begin position="90"/>
        <end position="124"/>
    </location>
</feature>
<feature type="compositionally biased region" description="Acidic residues" evidence="6">
    <location>
        <begin position="40"/>
        <end position="60"/>
    </location>
</feature>
<reference evidence="7" key="1">
    <citation type="submission" date="2021-01" db="UniProtKB">
        <authorList>
            <consortium name="EnsemblMetazoa"/>
        </authorList>
    </citation>
    <scope>IDENTIFICATION</scope>
</reference>
<feature type="region of interest" description="Disordered" evidence="6">
    <location>
        <begin position="1"/>
        <end position="83"/>
    </location>
</feature>
<feature type="compositionally biased region" description="Basic and acidic residues" evidence="6">
    <location>
        <begin position="29"/>
        <end position="39"/>
    </location>
</feature>
<dbReference type="Pfam" id="PF24796">
    <property type="entry name" value="WDR55"/>
    <property type="match status" value="1"/>
</dbReference>
<name>A0A7M7JUP4_VARDE</name>
<keyword evidence="8" id="KW-1185">Reference proteome</keyword>
<dbReference type="InterPro" id="IPR036322">
    <property type="entry name" value="WD40_repeat_dom_sf"/>
</dbReference>
<feature type="compositionally biased region" description="Low complexity" evidence="6">
    <location>
        <begin position="1"/>
        <end position="11"/>
    </location>
</feature>
<evidence type="ECO:0000256" key="5">
    <source>
        <dbReference type="PROSITE-ProRule" id="PRU00221"/>
    </source>
</evidence>
<evidence type="ECO:0000313" key="7">
    <source>
        <dbReference type="EnsemblMetazoa" id="XP_022656341"/>
    </source>
</evidence>
<dbReference type="InterPro" id="IPR015943">
    <property type="entry name" value="WD40/YVTN_repeat-like_dom_sf"/>
</dbReference>
<dbReference type="SUPFAM" id="SSF50978">
    <property type="entry name" value="WD40 repeat-like"/>
    <property type="match status" value="1"/>
</dbReference>
<evidence type="ECO:0000256" key="2">
    <source>
        <dbReference type="ARBA" id="ARBA00022574"/>
    </source>
</evidence>
<protein>
    <recommendedName>
        <fullName evidence="4">WD repeat-containing protein 55 homolog</fullName>
    </recommendedName>
</protein>
<dbReference type="InterPro" id="IPR001680">
    <property type="entry name" value="WD40_rpt"/>
</dbReference>
<dbReference type="OrthoDB" id="2288928at2759"/>
<keyword evidence="3" id="KW-0677">Repeat</keyword>
<dbReference type="FunCoup" id="A0A7M7JUP4">
    <property type="interactions" value="693"/>
</dbReference>
<proteinExistence type="inferred from homology"/>
<dbReference type="RefSeq" id="XP_022656342.1">
    <property type="nucleotide sequence ID" value="XM_022800607.1"/>
</dbReference>
<dbReference type="PROSITE" id="PS50082">
    <property type="entry name" value="WD_REPEATS_2"/>
    <property type="match status" value="1"/>
</dbReference>
<organism evidence="7 8">
    <name type="scientific">Varroa destructor</name>
    <name type="common">Honeybee mite</name>
    <dbReference type="NCBI Taxonomy" id="109461"/>
    <lineage>
        <taxon>Eukaryota</taxon>
        <taxon>Metazoa</taxon>
        <taxon>Ecdysozoa</taxon>
        <taxon>Arthropoda</taxon>
        <taxon>Chelicerata</taxon>
        <taxon>Arachnida</taxon>
        <taxon>Acari</taxon>
        <taxon>Parasitiformes</taxon>
        <taxon>Mesostigmata</taxon>
        <taxon>Gamasina</taxon>
        <taxon>Dermanyssoidea</taxon>
        <taxon>Varroidae</taxon>
        <taxon>Varroa</taxon>
    </lineage>
</organism>
<evidence type="ECO:0000256" key="4">
    <source>
        <dbReference type="ARBA" id="ARBA00023478"/>
    </source>
</evidence>
<dbReference type="EnsemblMetazoa" id="XM_022800607">
    <property type="protein sequence ID" value="XP_022656342"/>
    <property type="gene ID" value="LOC111248380"/>
</dbReference>
<evidence type="ECO:0000256" key="6">
    <source>
        <dbReference type="SAM" id="MobiDB-lite"/>
    </source>
</evidence>
<dbReference type="PANTHER" id="PTHR44019">
    <property type="entry name" value="WD REPEAT-CONTAINING PROTEIN 55"/>
    <property type="match status" value="1"/>
</dbReference>
<evidence type="ECO:0000256" key="3">
    <source>
        <dbReference type="ARBA" id="ARBA00022737"/>
    </source>
</evidence>
<keyword evidence="2 5" id="KW-0853">WD repeat</keyword>
<evidence type="ECO:0000313" key="8">
    <source>
        <dbReference type="Proteomes" id="UP000594260"/>
    </source>
</evidence>
<dbReference type="InterPro" id="IPR050505">
    <property type="entry name" value="WDR55/POC1"/>
</dbReference>
<dbReference type="Gene3D" id="2.130.10.10">
    <property type="entry name" value="YVTN repeat-like/Quinoprotein amine dehydrogenase"/>
    <property type="match status" value="2"/>
</dbReference>
<dbReference type="KEGG" id="vde:111248380"/>